<dbReference type="RefSeq" id="XP_007311512.1">
    <property type="nucleotide sequence ID" value="XM_007311450.1"/>
</dbReference>
<evidence type="ECO:0000256" key="2">
    <source>
        <dbReference type="SAM" id="Phobius"/>
    </source>
</evidence>
<dbReference type="AlphaFoldDB" id="R7RVW0"/>
<feature type="compositionally biased region" description="Gly residues" evidence="1">
    <location>
        <begin position="29"/>
        <end position="43"/>
    </location>
</feature>
<keyword evidence="2" id="KW-0472">Membrane</keyword>
<evidence type="ECO:0000256" key="1">
    <source>
        <dbReference type="SAM" id="MobiDB-lite"/>
    </source>
</evidence>
<dbReference type="KEGG" id="shs:STEHIDRAFT_143211"/>
<feature type="region of interest" description="Disordered" evidence="1">
    <location>
        <begin position="27"/>
        <end position="51"/>
    </location>
</feature>
<reference evidence="4" key="1">
    <citation type="journal article" date="2012" name="Science">
        <title>The Paleozoic origin of enzymatic lignin decomposition reconstructed from 31 fungal genomes.</title>
        <authorList>
            <person name="Floudas D."/>
            <person name="Binder M."/>
            <person name="Riley R."/>
            <person name="Barry K."/>
            <person name="Blanchette R.A."/>
            <person name="Henrissat B."/>
            <person name="Martinez A.T."/>
            <person name="Otillar R."/>
            <person name="Spatafora J.W."/>
            <person name="Yadav J.S."/>
            <person name="Aerts A."/>
            <person name="Benoit I."/>
            <person name="Boyd A."/>
            <person name="Carlson A."/>
            <person name="Copeland A."/>
            <person name="Coutinho P.M."/>
            <person name="de Vries R.P."/>
            <person name="Ferreira P."/>
            <person name="Findley K."/>
            <person name="Foster B."/>
            <person name="Gaskell J."/>
            <person name="Glotzer D."/>
            <person name="Gorecki P."/>
            <person name="Heitman J."/>
            <person name="Hesse C."/>
            <person name="Hori C."/>
            <person name="Igarashi K."/>
            <person name="Jurgens J.A."/>
            <person name="Kallen N."/>
            <person name="Kersten P."/>
            <person name="Kohler A."/>
            <person name="Kuees U."/>
            <person name="Kumar T.K.A."/>
            <person name="Kuo A."/>
            <person name="LaButti K."/>
            <person name="Larrondo L.F."/>
            <person name="Lindquist E."/>
            <person name="Ling A."/>
            <person name="Lombard V."/>
            <person name="Lucas S."/>
            <person name="Lundell T."/>
            <person name="Martin R."/>
            <person name="McLaughlin D.J."/>
            <person name="Morgenstern I."/>
            <person name="Morin E."/>
            <person name="Murat C."/>
            <person name="Nagy L.G."/>
            <person name="Nolan M."/>
            <person name="Ohm R.A."/>
            <person name="Patyshakuliyeva A."/>
            <person name="Rokas A."/>
            <person name="Ruiz-Duenas F.J."/>
            <person name="Sabat G."/>
            <person name="Salamov A."/>
            <person name="Samejima M."/>
            <person name="Schmutz J."/>
            <person name="Slot J.C."/>
            <person name="St John F."/>
            <person name="Stenlid J."/>
            <person name="Sun H."/>
            <person name="Sun S."/>
            <person name="Syed K."/>
            <person name="Tsang A."/>
            <person name="Wiebenga A."/>
            <person name="Young D."/>
            <person name="Pisabarro A."/>
            <person name="Eastwood D.C."/>
            <person name="Martin F."/>
            <person name="Cullen D."/>
            <person name="Grigoriev I.V."/>
            <person name="Hibbett D.S."/>
        </authorList>
    </citation>
    <scope>NUCLEOTIDE SEQUENCE [LARGE SCALE GENOMIC DNA]</scope>
    <source>
        <strain evidence="4">FP-91666</strain>
    </source>
</reference>
<dbReference type="EMBL" id="JH687405">
    <property type="protein sequence ID" value="EIM79376.1"/>
    <property type="molecule type" value="Genomic_DNA"/>
</dbReference>
<feature type="transmembrane region" description="Helical" evidence="2">
    <location>
        <begin position="177"/>
        <end position="198"/>
    </location>
</feature>
<keyword evidence="4" id="KW-1185">Reference proteome</keyword>
<feature type="transmembrane region" description="Helical" evidence="2">
    <location>
        <begin position="298"/>
        <end position="320"/>
    </location>
</feature>
<proteinExistence type="predicted"/>
<keyword evidence="2" id="KW-0812">Transmembrane</keyword>
<accession>R7RVW0</accession>
<evidence type="ECO:0000313" key="3">
    <source>
        <dbReference type="EMBL" id="EIM79376.1"/>
    </source>
</evidence>
<feature type="compositionally biased region" description="Basic and acidic residues" evidence="1">
    <location>
        <begin position="121"/>
        <end position="145"/>
    </location>
</feature>
<gene>
    <name evidence="3" type="ORF">STEHIDRAFT_143211</name>
</gene>
<protein>
    <submittedName>
        <fullName evidence="3">Uncharacterized protein</fullName>
    </submittedName>
</protein>
<organism evidence="3 4">
    <name type="scientific">Stereum hirsutum (strain FP-91666)</name>
    <name type="common">White-rot fungus</name>
    <dbReference type="NCBI Taxonomy" id="721885"/>
    <lineage>
        <taxon>Eukaryota</taxon>
        <taxon>Fungi</taxon>
        <taxon>Dikarya</taxon>
        <taxon>Basidiomycota</taxon>
        <taxon>Agaricomycotina</taxon>
        <taxon>Agaricomycetes</taxon>
        <taxon>Russulales</taxon>
        <taxon>Stereaceae</taxon>
        <taxon>Stereum</taxon>
    </lineage>
</organism>
<dbReference type="Proteomes" id="UP000053927">
    <property type="component" value="Unassembled WGS sequence"/>
</dbReference>
<evidence type="ECO:0000313" key="4">
    <source>
        <dbReference type="Proteomes" id="UP000053927"/>
    </source>
</evidence>
<feature type="region of interest" description="Disordered" evidence="1">
    <location>
        <begin position="222"/>
        <end position="258"/>
    </location>
</feature>
<sequence>MPHDFIRVEIVVEFVLNFSWPHDTADDGTGVGGGAGGGAGSSGYEGEEEVKFSAAWSARVEAWLEGDSKNHDGREDMPSERKDEEGSEGGKEQHEKKGVRFDEVRVRCRKPKGSEDERDATDDPSRTNEIESRGTEQGNHQKPEIVHPSKTEILSPQTREIDRCGDRGWRARALRMPLLATTAVYVLSFASVVIDVLVTDATEVELVGDTDVLVYGDEQAGTKHDEKTTRYTGSSKDRRKEKKLETMQTGQKRSNKKEKGETVLAFGYDAELAKRKYYADKAYELEVVSAEDDDGPPVVLVIELLLELAVMLALLLLTNADEAEDTIRKRKRAYALPRQILPSEEWEDKTQEIMRESTKICSESHCERQKL</sequence>
<feature type="compositionally biased region" description="Basic and acidic residues" evidence="1">
    <location>
        <begin position="66"/>
        <end position="106"/>
    </location>
</feature>
<dbReference type="GeneID" id="18799176"/>
<feature type="region of interest" description="Disordered" evidence="1">
    <location>
        <begin position="64"/>
        <end position="145"/>
    </location>
</feature>
<feature type="compositionally biased region" description="Basic and acidic residues" evidence="1">
    <location>
        <begin position="222"/>
        <end position="245"/>
    </location>
</feature>
<keyword evidence="2" id="KW-1133">Transmembrane helix</keyword>
<name>R7RVW0_STEHR</name>